<keyword evidence="9 12" id="KW-0201">Cytochrome c-type biogenesis</keyword>
<evidence type="ECO:0000256" key="2">
    <source>
        <dbReference type="ARBA" id="ARBA00004429"/>
    </source>
</evidence>
<keyword evidence="5 12" id="KW-0813">Transport</keyword>
<protein>
    <recommendedName>
        <fullName evidence="4 12">Heme exporter protein B</fullName>
    </recommendedName>
</protein>
<dbReference type="PANTHER" id="PTHR30070">
    <property type="entry name" value="HEME EXPORTER PROTEIN B"/>
    <property type="match status" value="1"/>
</dbReference>
<keyword evidence="6 12" id="KW-1003">Cell membrane</keyword>
<dbReference type="PATRIC" id="fig|1458461.3.peg.1323"/>
<dbReference type="InterPro" id="IPR003544">
    <property type="entry name" value="Cyt_c_biogenesis_CcmB"/>
</dbReference>
<keyword evidence="15" id="KW-1185">Reference proteome</keyword>
<evidence type="ECO:0000313" key="14">
    <source>
        <dbReference type="EMBL" id="CDO59538.1"/>
    </source>
</evidence>
<evidence type="ECO:0000256" key="8">
    <source>
        <dbReference type="ARBA" id="ARBA00022692"/>
    </source>
</evidence>
<organism evidence="14 15">
    <name type="scientific">Candidatus Phaeomarinibacter ectocarpi</name>
    <dbReference type="NCBI Taxonomy" id="1458461"/>
    <lineage>
        <taxon>Bacteria</taxon>
        <taxon>Pseudomonadati</taxon>
        <taxon>Pseudomonadota</taxon>
        <taxon>Alphaproteobacteria</taxon>
        <taxon>Hyphomicrobiales</taxon>
        <taxon>Parvibaculaceae</taxon>
        <taxon>Candidatus Phaeomarinibacter</taxon>
    </lineage>
</organism>
<evidence type="ECO:0000256" key="3">
    <source>
        <dbReference type="ARBA" id="ARBA00010544"/>
    </source>
</evidence>
<dbReference type="AlphaFoldDB" id="X5M8C0"/>
<sequence>MSAFWALVARDIKLAGRLGGGPFVGLGFFIIVVTMVPFGVGADLDLLSRIGPGVLWVAVLLATLLSLDRLFQADFEDGSLDLFLMSPLPVEAQVLAKCLAHWITNTVPLIIAMPAVAFLVNLDTDILLPLLVSLLVGTPSLSFIGALGAALTVGVRRGGLVLSLIVLPLYVPALIFGAAAGTGDLMGTPMLFLGAFSLASLALAPFAAAAALRISVS</sequence>
<gene>
    <name evidence="14" type="ORF">BN1012_Phect1324</name>
</gene>
<comment type="similarity">
    <text evidence="3 12">Belongs to the CcmB/CycW/HelB family.</text>
</comment>
<dbReference type="PANTHER" id="PTHR30070:SF1">
    <property type="entry name" value="CYTOCHROME C BIOGENESIS B-RELATED"/>
    <property type="match status" value="1"/>
</dbReference>
<evidence type="ECO:0000313" key="15">
    <source>
        <dbReference type="Proteomes" id="UP000032160"/>
    </source>
</evidence>
<dbReference type="EMBL" id="HG966617">
    <property type="protein sequence ID" value="CDO59538.1"/>
    <property type="molecule type" value="Genomic_DNA"/>
</dbReference>
<feature type="transmembrane region" description="Helical" evidence="13">
    <location>
        <begin position="160"/>
        <end position="179"/>
    </location>
</feature>
<dbReference type="Proteomes" id="UP000032160">
    <property type="component" value="Chromosome I"/>
</dbReference>
<name>X5M8C0_9HYPH</name>
<dbReference type="STRING" id="1458461.BN1012_Phect1324"/>
<dbReference type="OrthoDB" id="9812915at2"/>
<evidence type="ECO:0000256" key="10">
    <source>
        <dbReference type="ARBA" id="ARBA00022989"/>
    </source>
</evidence>
<evidence type="ECO:0000256" key="7">
    <source>
        <dbReference type="ARBA" id="ARBA00022519"/>
    </source>
</evidence>
<dbReference type="PIRSF" id="PIRSF002764">
    <property type="entry name" value="CcmB"/>
    <property type="match status" value="1"/>
</dbReference>
<keyword evidence="8 13" id="KW-0812">Transmembrane</keyword>
<proteinExistence type="inferred from homology"/>
<evidence type="ECO:0000256" key="1">
    <source>
        <dbReference type="ARBA" id="ARBA00002442"/>
    </source>
</evidence>
<keyword evidence="10 13" id="KW-1133">Transmembrane helix</keyword>
<comment type="function">
    <text evidence="1 12">Required for the export of heme to the periplasm for the biogenesis of c-type cytochromes.</text>
</comment>
<feature type="transmembrane region" description="Helical" evidence="13">
    <location>
        <begin position="21"/>
        <end position="40"/>
    </location>
</feature>
<evidence type="ECO:0000256" key="6">
    <source>
        <dbReference type="ARBA" id="ARBA00022475"/>
    </source>
</evidence>
<dbReference type="RefSeq" id="WP_043950164.1">
    <property type="nucleotide sequence ID" value="NZ_HG966617.1"/>
</dbReference>
<accession>X5M8C0</accession>
<evidence type="ECO:0000256" key="5">
    <source>
        <dbReference type="ARBA" id="ARBA00022448"/>
    </source>
</evidence>
<comment type="subcellular location">
    <subcellularLocation>
        <location evidence="2">Cell inner membrane</location>
        <topology evidence="2">Multi-pass membrane protein</topology>
    </subcellularLocation>
</comment>
<dbReference type="GO" id="GO:0017004">
    <property type="term" value="P:cytochrome complex assembly"/>
    <property type="evidence" value="ECO:0007669"/>
    <property type="project" value="UniProtKB-KW"/>
</dbReference>
<feature type="transmembrane region" description="Helical" evidence="13">
    <location>
        <begin position="126"/>
        <end position="153"/>
    </location>
</feature>
<dbReference type="InterPro" id="IPR026031">
    <property type="entry name" value="Cyt_c_CcmB_bac"/>
</dbReference>
<dbReference type="Pfam" id="PF03379">
    <property type="entry name" value="CcmB"/>
    <property type="match status" value="1"/>
</dbReference>
<evidence type="ECO:0000256" key="12">
    <source>
        <dbReference type="PIRNR" id="PIRNR002764"/>
    </source>
</evidence>
<evidence type="ECO:0000256" key="9">
    <source>
        <dbReference type="ARBA" id="ARBA00022748"/>
    </source>
</evidence>
<dbReference type="GO" id="GO:0005886">
    <property type="term" value="C:plasma membrane"/>
    <property type="evidence" value="ECO:0007669"/>
    <property type="project" value="UniProtKB-SubCell"/>
</dbReference>
<dbReference type="HOGENOM" id="CLU_079069_1_0_5"/>
<keyword evidence="11 12" id="KW-0472">Membrane</keyword>
<evidence type="ECO:0000256" key="13">
    <source>
        <dbReference type="SAM" id="Phobius"/>
    </source>
</evidence>
<feature type="transmembrane region" description="Helical" evidence="13">
    <location>
        <begin position="191"/>
        <end position="212"/>
    </location>
</feature>
<dbReference type="KEGG" id="pect:BN1012_Phect1324"/>
<evidence type="ECO:0000256" key="4">
    <source>
        <dbReference type="ARBA" id="ARBA00016452"/>
    </source>
</evidence>
<evidence type="ECO:0000256" key="11">
    <source>
        <dbReference type="ARBA" id="ARBA00023136"/>
    </source>
</evidence>
<feature type="transmembrane region" description="Helical" evidence="13">
    <location>
        <begin position="46"/>
        <end position="67"/>
    </location>
</feature>
<dbReference type="GO" id="GO:0015232">
    <property type="term" value="F:heme transmembrane transporter activity"/>
    <property type="evidence" value="ECO:0007669"/>
    <property type="project" value="InterPro"/>
</dbReference>
<keyword evidence="7 12" id="KW-0997">Cell inner membrane</keyword>
<dbReference type="PRINTS" id="PR01414">
    <property type="entry name" value="CCMBBIOGNSIS"/>
</dbReference>
<dbReference type="NCBIfam" id="TIGR01190">
    <property type="entry name" value="ccmB"/>
    <property type="match status" value="1"/>
</dbReference>
<reference evidence="14 15" key="1">
    <citation type="journal article" date="2014" name="Front. Genet.">
        <title>Genome and metabolic network of "Candidatus Phaeomarinobacter ectocarpi" Ec32, a new candidate genus of Alphaproteobacteria frequently associated with brown algae.</title>
        <authorList>
            <person name="Dittami S.M."/>
            <person name="Barbeyron T."/>
            <person name="Boyen C."/>
            <person name="Cambefort J."/>
            <person name="Collet G."/>
            <person name="Delage L."/>
            <person name="Gobet A."/>
            <person name="Groisillier A."/>
            <person name="Leblanc C."/>
            <person name="Michel G."/>
            <person name="Scornet D."/>
            <person name="Siegel A."/>
            <person name="Tapia J.E."/>
            <person name="Tonon T."/>
        </authorList>
    </citation>
    <scope>NUCLEOTIDE SEQUENCE [LARGE SCALE GENOMIC DNA]</scope>
    <source>
        <strain evidence="14 15">Ec32</strain>
    </source>
</reference>
<feature type="transmembrane region" description="Helical" evidence="13">
    <location>
        <begin position="99"/>
        <end position="120"/>
    </location>
</feature>
<dbReference type="GO" id="GO:1903607">
    <property type="term" value="P:cytochrome c biosynthetic process"/>
    <property type="evidence" value="ECO:0007669"/>
    <property type="project" value="TreeGrafter"/>
</dbReference>